<gene>
    <name evidence="2" type="ORF">Pla8534_25720</name>
</gene>
<dbReference type="OrthoDB" id="275662at2"/>
<reference evidence="2 3" key="1">
    <citation type="submission" date="2019-02" db="EMBL/GenBank/DDBJ databases">
        <title>Deep-cultivation of Planctomycetes and their phenomic and genomic characterization uncovers novel biology.</title>
        <authorList>
            <person name="Wiegand S."/>
            <person name="Jogler M."/>
            <person name="Boedeker C."/>
            <person name="Pinto D."/>
            <person name="Vollmers J."/>
            <person name="Rivas-Marin E."/>
            <person name="Kohn T."/>
            <person name="Peeters S.H."/>
            <person name="Heuer A."/>
            <person name="Rast P."/>
            <person name="Oberbeckmann S."/>
            <person name="Bunk B."/>
            <person name="Jeske O."/>
            <person name="Meyerdierks A."/>
            <person name="Storesund J.E."/>
            <person name="Kallscheuer N."/>
            <person name="Luecker S."/>
            <person name="Lage O.M."/>
            <person name="Pohl T."/>
            <person name="Merkel B.J."/>
            <person name="Hornburger P."/>
            <person name="Mueller R.-W."/>
            <person name="Bruemmer F."/>
            <person name="Labrenz M."/>
            <person name="Spormann A.M."/>
            <person name="Op den Camp H."/>
            <person name="Overmann J."/>
            <person name="Amann R."/>
            <person name="Jetten M.S.M."/>
            <person name="Mascher T."/>
            <person name="Medema M.H."/>
            <person name="Devos D.P."/>
            <person name="Kaster A.-K."/>
            <person name="Ovreas L."/>
            <person name="Rohde M."/>
            <person name="Galperin M.Y."/>
            <person name="Jogler C."/>
        </authorList>
    </citation>
    <scope>NUCLEOTIDE SEQUENCE [LARGE SCALE GENOMIC DNA]</scope>
    <source>
        <strain evidence="2 3">Pla85_3_4</strain>
    </source>
</reference>
<organism evidence="2 3">
    <name type="scientific">Lignipirellula cremea</name>
    <dbReference type="NCBI Taxonomy" id="2528010"/>
    <lineage>
        <taxon>Bacteria</taxon>
        <taxon>Pseudomonadati</taxon>
        <taxon>Planctomycetota</taxon>
        <taxon>Planctomycetia</taxon>
        <taxon>Pirellulales</taxon>
        <taxon>Pirellulaceae</taxon>
        <taxon>Lignipirellula</taxon>
    </lineage>
</organism>
<protein>
    <submittedName>
        <fullName evidence="2">Uncharacterized protein</fullName>
    </submittedName>
</protein>
<proteinExistence type="predicted"/>
<evidence type="ECO:0000313" key="3">
    <source>
        <dbReference type="Proteomes" id="UP000317648"/>
    </source>
</evidence>
<sequence length="270" mass="29567">MNIEKLGKKLSREFSRNKRKSILLLLMCPVAVYFWAPLVSPYFFGKQPKKAVAKLHQELTAGAPAIAHADRSRAPQASPSAPTLGWRQIVQMLEHDERLSPAPAHTDNRNPFSQPELAIVEETTEVATQAQAAEWESLKNTLDESAAELAAGLELSATFVGPRDRVAIIDGYAYREQELIELDIPSNAAVAALPLAALATFMEQPEHGDQPDFPEANALPLQDAGTVQFRVLQIKAGEVTLVHRGKPYTLQLIHRLPTGSITISRSPRGA</sequence>
<dbReference type="AlphaFoldDB" id="A0A518DSF1"/>
<dbReference type="KEGG" id="lcre:Pla8534_25720"/>
<keyword evidence="1" id="KW-0472">Membrane</keyword>
<dbReference type="EMBL" id="CP036433">
    <property type="protein sequence ID" value="QDU94765.1"/>
    <property type="molecule type" value="Genomic_DNA"/>
</dbReference>
<keyword evidence="1" id="KW-0812">Transmembrane</keyword>
<accession>A0A518DSF1</accession>
<feature type="transmembrane region" description="Helical" evidence="1">
    <location>
        <begin position="21"/>
        <end position="44"/>
    </location>
</feature>
<dbReference type="Proteomes" id="UP000317648">
    <property type="component" value="Chromosome"/>
</dbReference>
<evidence type="ECO:0000256" key="1">
    <source>
        <dbReference type="SAM" id="Phobius"/>
    </source>
</evidence>
<dbReference type="RefSeq" id="WP_145053453.1">
    <property type="nucleotide sequence ID" value="NZ_CP036433.1"/>
</dbReference>
<name>A0A518DSF1_9BACT</name>
<keyword evidence="1" id="KW-1133">Transmembrane helix</keyword>
<evidence type="ECO:0000313" key="2">
    <source>
        <dbReference type="EMBL" id="QDU94765.1"/>
    </source>
</evidence>
<keyword evidence="3" id="KW-1185">Reference proteome</keyword>